<evidence type="ECO:0000256" key="5">
    <source>
        <dbReference type="ARBA" id="ARBA00023098"/>
    </source>
</evidence>
<evidence type="ECO:0000256" key="2">
    <source>
        <dbReference type="ARBA" id="ARBA00022692"/>
    </source>
</evidence>
<evidence type="ECO:0000256" key="1">
    <source>
        <dbReference type="ARBA" id="ARBA00004477"/>
    </source>
</evidence>
<feature type="transmembrane region" description="Helical" evidence="8">
    <location>
        <begin position="454"/>
        <end position="472"/>
    </location>
</feature>
<organism evidence="10">
    <name type="scientific">Salvia splendens</name>
    <name type="common">Scarlet sage</name>
    <dbReference type="NCBI Taxonomy" id="180675"/>
    <lineage>
        <taxon>Eukaryota</taxon>
        <taxon>Viridiplantae</taxon>
        <taxon>Streptophyta</taxon>
        <taxon>Embryophyta</taxon>
        <taxon>Tracheophyta</taxon>
        <taxon>Spermatophyta</taxon>
        <taxon>Magnoliopsida</taxon>
        <taxon>eudicotyledons</taxon>
        <taxon>Gunneridae</taxon>
        <taxon>Pentapetalae</taxon>
        <taxon>asterids</taxon>
        <taxon>lamiids</taxon>
        <taxon>Lamiales</taxon>
        <taxon>Lamiaceae</taxon>
        <taxon>Nepetoideae</taxon>
        <taxon>Mentheae</taxon>
        <taxon>Salviinae</taxon>
        <taxon>Salvia</taxon>
        <taxon>Salvia subgen. Calosphace</taxon>
        <taxon>core Calosphace</taxon>
    </lineage>
</organism>
<evidence type="ECO:0000259" key="9">
    <source>
        <dbReference type="PROSITE" id="PS50969"/>
    </source>
</evidence>
<feature type="compositionally biased region" description="Basic and acidic residues" evidence="7">
    <location>
        <begin position="32"/>
        <end position="44"/>
    </location>
</feature>
<feature type="transmembrane region" description="Helical" evidence="8">
    <location>
        <begin position="188"/>
        <end position="215"/>
    </location>
</feature>
<keyword evidence="11" id="KW-1185">Reference proteome</keyword>
<evidence type="ECO:0000256" key="3">
    <source>
        <dbReference type="ARBA" id="ARBA00022824"/>
    </source>
</evidence>
<dbReference type="Proteomes" id="UP000298416">
    <property type="component" value="Unassembled WGS sequence"/>
</dbReference>
<reference evidence="10" key="1">
    <citation type="submission" date="2018-01" db="EMBL/GenBank/DDBJ databases">
        <authorList>
            <person name="Mao J.F."/>
        </authorList>
    </citation>
    <scope>NUCLEOTIDE SEQUENCE</scope>
    <source>
        <strain evidence="10">Huo1</strain>
        <tissue evidence="10">Leaf</tissue>
    </source>
</reference>
<dbReference type="InterPro" id="IPR009617">
    <property type="entry name" value="Seipin"/>
</dbReference>
<proteinExistence type="predicted"/>
<dbReference type="FunFam" id="3.40.50.1000:FF:000093">
    <property type="entry name" value="NLI interacting factor-like phosphatase family protein"/>
    <property type="match status" value="1"/>
</dbReference>
<dbReference type="InterPro" id="IPR011948">
    <property type="entry name" value="Dullard_phosphatase"/>
</dbReference>
<protein>
    <recommendedName>
        <fullName evidence="9">FCP1 homology domain-containing protein</fullName>
    </recommendedName>
</protein>
<dbReference type="Gene3D" id="3.40.50.1000">
    <property type="entry name" value="HAD superfamily/HAD-like"/>
    <property type="match status" value="1"/>
</dbReference>
<dbReference type="PROSITE" id="PS50969">
    <property type="entry name" value="FCP1"/>
    <property type="match status" value="1"/>
</dbReference>
<dbReference type="NCBIfam" id="TIGR02251">
    <property type="entry name" value="HIF-SF_euk"/>
    <property type="match status" value="1"/>
</dbReference>
<keyword evidence="5" id="KW-0443">Lipid metabolism</keyword>
<dbReference type="SMART" id="SM00577">
    <property type="entry name" value="CPDc"/>
    <property type="match status" value="1"/>
</dbReference>
<dbReference type="CDD" id="cd23995">
    <property type="entry name" value="Seipin_BSCL2_like"/>
    <property type="match status" value="1"/>
</dbReference>
<dbReference type="InterPro" id="IPR023214">
    <property type="entry name" value="HAD_sf"/>
</dbReference>
<dbReference type="SUPFAM" id="SSF56784">
    <property type="entry name" value="HAD-like"/>
    <property type="match status" value="1"/>
</dbReference>
<evidence type="ECO:0000256" key="8">
    <source>
        <dbReference type="SAM" id="Phobius"/>
    </source>
</evidence>
<dbReference type="GO" id="GO:0140042">
    <property type="term" value="P:lipid droplet formation"/>
    <property type="evidence" value="ECO:0007669"/>
    <property type="project" value="UniProtKB-ARBA"/>
</dbReference>
<sequence length="824" mass="93445">MEEKKSSTQFDECDDDFHDAVDEFEFYDCRENFSDQTESSRDESISNPSSNPPQEDKSPALSALRRHRSRSSKKSFGDGSAELAKFAAAESVDRYLRERRNVSLSPKFEEHEMRLEDTKPALSIETSEEKSTVTDAIAAARGKESSWRGNEDSNPGFLLKLPEYVYEWLKEQRAIWKLGLKCGWGLLWSAYVCSVLLGLLVSAFVVGGVLIRLVVEEPIRMGRNLNFDYSEKSPVALVPIMSGVKMNGDVRHFMEKPEILKAGESRVVPRDHGVHVTVSLTLPESEYNQHLGIFQRATWCCMFEKLSVAESLALLYLSLLPDRVAFASFLDFDIDAAALPVRVDFLAADGQILATLRRPCMLQYRSQSIRLLLTLLKVVPILTGYTSETQKLKANFKDFTEGDPPTASIRVILEQRAEYSPTGAGIPEIYRASLTLESDLPLLKRILWFWKKTVFVWVSMSVFMIELVFALLCCRPLIIPKIRLWDATPQEGASHYNPDAFFGVELHFSTTTASSTLFLPPPPKTRIPLSLSLEMVSKVVKRTPTKSLKNRKNFPFTHHRRTRNKSPIKTTAAATVASINKSIYTCHRRLLKIFTKLTRISTPEKPPCKKGYKILQKSPSKNPPSAADVRRSLFANKLPLPPPTDPQTYTIFLDLDETLIHSTAAAPPERYDFVVRPVIDGQKTEFYVLKRPFVDEFLAYMSGRFEIVIFTAGIEEYASLVVDKLDWRNAISHRLYRDSCRAVDGMFVKDLGETGRDLSRVVIVDDNPNSYQFQPENAIPIRQFVDDVGDEELKKMMELFEGCDLGEDLRDFVRVFVGDDEKLC</sequence>
<dbReference type="Pfam" id="PF06775">
    <property type="entry name" value="Seipin"/>
    <property type="match status" value="1"/>
</dbReference>
<dbReference type="InterPro" id="IPR036412">
    <property type="entry name" value="HAD-like_sf"/>
</dbReference>
<evidence type="ECO:0000256" key="6">
    <source>
        <dbReference type="ARBA" id="ARBA00023136"/>
    </source>
</evidence>
<dbReference type="PANTHER" id="PTHR21212">
    <property type="entry name" value="BERNARDINELLI-SEIP CONGENITAL LIPODYSTROPHY 2 HOMOLOG BSCL2 PROTEIN"/>
    <property type="match status" value="1"/>
</dbReference>
<keyword evidence="6 8" id="KW-0472">Membrane</keyword>
<gene>
    <name evidence="10" type="ORF">SASPL_152293</name>
</gene>
<name>A0A8X8W3B3_SALSN</name>
<comment type="caution">
    <text evidence="10">The sequence shown here is derived from an EMBL/GenBank/DDBJ whole genome shotgun (WGS) entry which is preliminary data.</text>
</comment>
<dbReference type="GO" id="GO:0005789">
    <property type="term" value="C:endoplasmic reticulum membrane"/>
    <property type="evidence" value="ECO:0007669"/>
    <property type="project" value="UniProtKB-SubCell"/>
</dbReference>
<dbReference type="GO" id="GO:0016791">
    <property type="term" value="F:phosphatase activity"/>
    <property type="evidence" value="ECO:0007669"/>
    <property type="project" value="InterPro"/>
</dbReference>
<feature type="domain" description="FCP1 homology" evidence="9">
    <location>
        <begin position="644"/>
        <end position="803"/>
    </location>
</feature>
<dbReference type="AlphaFoldDB" id="A0A8X8W3B3"/>
<dbReference type="CDD" id="cd07521">
    <property type="entry name" value="HAD_FCP1-like"/>
    <property type="match status" value="1"/>
</dbReference>
<evidence type="ECO:0000256" key="7">
    <source>
        <dbReference type="SAM" id="MobiDB-lite"/>
    </source>
</evidence>
<feature type="region of interest" description="Disordered" evidence="7">
    <location>
        <begin position="32"/>
        <end position="77"/>
    </location>
</feature>
<keyword evidence="3" id="KW-0256">Endoplasmic reticulum</keyword>
<dbReference type="InterPro" id="IPR004274">
    <property type="entry name" value="FCP1_dom"/>
</dbReference>
<dbReference type="EMBL" id="PNBA02000021">
    <property type="protein sequence ID" value="KAG6387109.1"/>
    <property type="molecule type" value="Genomic_DNA"/>
</dbReference>
<keyword evidence="2 8" id="KW-0812">Transmembrane</keyword>
<evidence type="ECO:0000256" key="4">
    <source>
        <dbReference type="ARBA" id="ARBA00022989"/>
    </source>
</evidence>
<accession>A0A8X8W3B3</accession>
<comment type="subcellular location">
    <subcellularLocation>
        <location evidence="1">Endoplasmic reticulum membrane</location>
        <topology evidence="1">Multi-pass membrane protein</topology>
    </subcellularLocation>
</comment>
<evidence type="ECO:0000313" key="10">
    <source>
        <dbReference type="EMBL" id="KAG6387109.1"/>
    </source>
</evidence>
<feature type="compositionally biased region" description="Basic residues" evidence="7">
    <location>
        <begin position="64"/>
        <end position="73"/>
    </location>
</feature>
<keyword evidence="4 8" id="KW-1133">Transmembrane helix</keyword>
<evidence type="ECO:0000313" key="11">
    <source>
        <dbReference type="Proteomes" id="UP000298416"/>
    </source>
</evidence>
<dbReference type="GO" id="GO:0006629">
    <property type="term" value="P:lipid metabolic process"/>
    <property type="evidence" value="ECO:0007669"/>
    <property type="project" value="UniProtKB-KW"/>
</dbReference>
<reference evidence="10" key="2">
    <citation type="submission" date="2020-08" db="EMBL/GenBank/DDBJ databases">
        <title>Plant Genome Project.</title>
        <authorList>
            <person name="Zhang R.-G."/>
        </authorList>
    </citation>
    <scope>NUCLEOTIDE SEQUENCE</scope>
    <source>
        <strain evidence="10">Huo1</strain>
        <tissue evidence="10">Leaf</tissue>
    </source>
</reference>
<dbReference type="PANTHER" id="PTHR21212:SF0">
    <property type="entry name" value="SEIPIN"/>
    <property type="match status" value="1"/>
</dbReference>
<dbReference type="Pfam" id="PF03031">
    <property type="entry name" value="NIF"/>
    <property type="match status" value="1"/>
</dbReference>